<sequence length="892" mass="96106">MTVEELVAAVVALAIVAAKRLGAGLADRAVEGVEQSVADRLGRLYRWIVGRLPGEEGAALVEEAGRSSAAQAQLRRRLVLALGEDPVGVEELRMLLSPHALALLSEPSGIPRQLPSALADFTGRGQEVARLVEAAERPGGCRVCLVHGPGGIGKTSVVVQASHQLMQFFPDGQLFVDLNGAEERPVAVGEVLGDFLAALGTPPGRIPDDVAGRTRQFRTELADRRVLIVLDNAATEQQVGALTPGGSSCVVLITSRQALATLAADERVALPGLDEDAAWDLLRRISGPDRVDEDPEAGRAVVGLCSGLPLALRIAGARLATFPARTLGSLARDLANDHRRLDVLSLGERSVRAVFRAGYEALPSLQRRAFRLLSALDAPDLPTWALSPLLDVAADAADACLEGLLLAHLVQTRRGETDGQRIVLHDLARGFSKEMAAEQSVGEADSAVWRLLGALLSAADAADAQLRPAGARHSGRDGVFRRSPPEDAVAGDVWEAVHWFEAERAVLVAAVAHAHARGWWELCWEITDAMSIALEHQWRWDISRQVHGLALDAADQLGDGQARAALLRNLGEALRDGGDDLDGAAECFSEAIALFRGSGDGHGESDALGNLGILQRQQGALREAERTLTAAELRFRALPLERGLAWTLRERAVISRHHARYTQAHAQLDEAQALFAANEEIRGIGWILRTRADTEKESTTGGCPLPHRWYGGPWPGCPATSRPAQDPRWAAARTHYEDAAQVLHAVRDHRGHTWVTLGLADMALYEGDHTAAELIRRALQETDACGDHRGHSRALTLQALLLAEANRLSDAITLAEQALATLRDHAGAAQAGFRLARLYGAASRHQDVLRTLQQSRTHYHAADIPFPALADPELAKSLTHPVSRARRFRRHQ</sequence>
<dbReference type="InterPro" id="IPR002182">
    <property type="entry name" value="NB-ARC"/>
</dbReference>
<dbReference type="InterPro" id="IPR011990">
    <property type="entry name" value="TPR-like_helical_dom_sf"/>
</dbReference>
<gene>
    <name evidence="2" type="ORF">GCM10012282_25870</name>
</gene>
<dbReference type="PRINTS" id="PR00364">
    <property type="entry name" value="DISEASERSIST"/>
</dbReference>
<dbReference type="Pfam" id="PF00931">
    <property type="entry name" value="NB-ARC"/>
    <property type="match status" value="1"/>
</dbReference>
<dbReference type="GO" id="GO:0043531">
    <property type="term" value="F:ADP binding"/>
    <property type="evidence" value="ECO:0007669"/>
    <property type="project" value="InterPro"/>
</dbReference>
<dbReference type="InterPro" id="IPR042197">
    <property type="entry name" value="Apaf_helical"/>
</dbReference>
<dbReference type="RefSeq" id="WP_189147450.1">
    <property type="nucleotide sequence ID" value="NZ_BAABER010000007.1"/>
</dbReference>
<protein>
    <recommendedName>
        <fullName evidence="1">NB-ARC domain-containing protein</fullName>
    </recommendedName>
</protein>
<dbReference type="Gene3D" id="1.10.8.430">
    <property type="entry name" value="Helical domain of apoptotic protease-activating factors"/>
    <property type="match status" value="1"/>
</dbReference>
<organism evidence="2 3">
    <name type="scientific">Streptomyces lacrimifluminis</name>
    <dbReference type="NCBI Taxonomy" id="1500077"/>
    <lineage>
        <taxon>Bacteria</taxon>
        <taxon>Bacillati</taxon>
        <taxon>Actinomycetota</taxon>
        <taxon>Actinomycetes</taxon>
        <taxon>Kitasatosporales</taxon>
        <taxon>Streptomycetaceae</taxon>
        <taxon>Streptomyces</taxon>
    </lineage>
</organism>
<dbReference type="InterPro" id="IPR027417">
    <property type="entry name" value="P-loop_NTPase"/>
</dbReference>
<dbReference type="SUPFAM" id="SSF48452">
    <property type="entry name" value="TPR-like"/>
    <property type="match status" value="2"/>
</dbReference>
<evidence type="ECO:0000259" key="1">
    <source>
        <dbReference type="Pfam" id="PF00931"/>
    </source>
</evidence>
<dbReference type="SMART" id="SM00028">
    <property type="entry name" value="TPR"/>
    <property type="match status" value="4"/>
</dbReference>
<name>A0A917KT09_9ACTN</name>
<dbReference type="Pfam" id="PF13424">
    <property type="entry name" value="TPR_12"/>
    <property type="match status" value="1"/>
</dbReference>
<evidence type="ECO:0000313" key="2">
    <source>
        <dbReference type="EMBL" id="GGJ28084.1"/>
    </source>
</evidence>
<dbReference type="EMBL" id="BMMU01000006">
    <property type="protein sequence ID" value="GGJ28084.1"/>
    <property type="molecule type" value="Genomic_DNA"/>
</dbReference>
<reference evidence="2" key="2">
    <citation type="submission" date="2020-09" db="EMBL/GenBank/DDBJ databases">
        <authorList>
            <person name="Sun Q."/>
            <person name="Zhou Y."/>
        </authorList>
    </citation>
    <scope>NUCLEOTIDE SEQUENCE</scope>
    <source>
        <strain evidence="2">CGMCC 4.7272</strain>
    </source>
</reference>
<dbReference type="Gene3D" id="3.40.50.300">
    <property type="entry name" value="P-loop containing nucleotide triphosphate hydrolases"/>
    <property type="match status" value="1"/>
</dbReference>
<proteinExistence type="predicted"/>
<evidence type="ECO:0000313" key="3">
    <source>
        <dbReference type="Proteomes" id="UP000625682"/>
    </source>
</evidence>
<dbReference type="AlphaFoldDB" id="A0A917KT09"/>
<keyword evidence="3" id="KW-1185">Reference proteome</keyword>
<accession>A0A917KT09</accession>
<dbReference type="PANTHER" id="PTHR47691:SF3">
    <property type="entry name" value="HTH-TYPE TRANSCRIPTIONAL REGULATOR RV0890C-RELATED"/>
    <property type="match status" value="1"/>
</dbReference>
<dbReference type="PANTHER" id="PTHR47691">
    <property type="entry name" value="REGULATOR-RELATED"/>
    <property type="match status" value="1"/>
</dbReference>
<comment type="caution">
    <text evidence="2">The sequence shown here is derived from an EMBL/GenBank/DDBJ whole genome shotgun (WGS) entry which is preliminary data.</text>
</comment>
<dbReference type="SUPFAM" id="SSF52540">
    <property type="entry name" value="P-loop containing nucleoside triphosphate hydrolases"/>
    <property type="match status" value="1"/>
</dbReference>
<feature type="domain" description="NB-ARC" evidence="1">
    <location>
        <begin position="131"/>
        <end position="289"/>
    </location>
</feature>
<dbReference type="Gene3D" id="1.25.40.10">
    <property type="entry name" value="Tetratricopeptide repeat domain"/>
    <property type="match status" value="2"/>
</dbReference>
<dbReference type="InterPro" id="IPR019734">
    <property type="entry name" value="TPR_rpt"/>
</dbReference>
<reference evidence="2" key="1">
    <citation type="journal article" date="2014" name="Int. J. Syst. Evol. Microbiol.">
        <title>Complete genome sequence of Corynebacterium casei LMG S-19264T (=DSM 44701T), isolated from a smear-ripened cheese.</title>
        <authorList>
            <consortium name="US DOE Joint Genome Institute (JGI-PGF)"/>
            <person name="Walter F."/>
            <person name="Albersmeier A."/>
            <person name="Kalinowski J."/>
            <person name="Ruckert C."/>
        </authorList>
    </citation>
    <scope>NUCLEOTIDE SEQUENCE</scope>
    <source>
        <strain evidence="2">CGMCC 4.7272</strain>
    </source>
</reference>
<dbReference type="Proteomes" id="UP000625682">
    <property type="component" value="Unassembled WGS sequence"/>
</dbReference>